<proteinExistence type="predicted"/>
<keyword evidence="2" id="KW-1133">Transmembrane helix</keyword>
<dbReference type="AlphaFoldDB" id="A0A8K0HI99"/>
<feature type="transmembrane region" description="Helical" evidence="2">
    <location>
        <begin position="51"/>
        <end position="68"/>
    </location>
</feature>
<feature type="transmembrane region" description="Helical" evidence="2">
    <location>
        <begin position="118"/>
        <end position="139"/>
    </location>
</feature>
<accession>A0A8K0HI99</accession>
<comment type="caution">
    <text evidence="3">The sequence shown here is derived from an EMBL/GenBank/DDBJ whole genome shotgun (WGS) entry which is preliminary data.</text>
</comment>
<keyword evidence="4" id="KW-1185">Reference proteome</keyword>
<keyword evidence="2" id="KW-0812">Transmembrane</keyword>
<evidence type="ECO:0000256" key="2">
    <source>
        <dbReference type="SAM" id="Phobius"/>
    </source>
</evidence>
<feature type="region of interest" description="Disordered" evidence="1">
    <location>
        <begin position="21"/>
        <end position="40"/>
    </location>
</feature>
<gene>
    <name evidence="3" type="ORF">FNV43_RR08271</name>
</gene>
<sequence length="362" mass="39819">MPKVKSIKSFSLNSDCPKASNLTSSWGRKKRKATKASEEANHIRKSRHRMLLLNTLLLCSWHLPYPAFKEVLEDDFKLIDIDVFTFSIGIGGRGSTDRHPEREVLFLERLKGEDPKDMMIGSSFMNTSLWVLIIVLLASARESSKSGSCSLLLIGVSAGAAVDSSIIGFSVLEMVKRGLGLGTMVPSGASSSEGLVNQGPLLPATEGDLVWNPSSPDSTATSMIGPEKVEALLDLANPDKSIIYLDEILTNLNKTVNVPDWKLEKNLLSYRIGSFLENEIKSRGFPNEERMSKNEEMNPRPQRKGGVRCSLLSININRMRPPAMGEGRVGSGLLSLDFLGCEDNINHQGLNQALNQYIDDQK</sequence>
<reference evidence="3" key="1">
    <citation type="submission" date="2020-03" db="EMBL/GenBank/DDBJ databases">
        <title>A high-quality chromosome-level genome assembly of a woody plant with both climbing and erect habits, Rhamnella rubrinervis.</title>
        <authorList>
            <person name="Lu Z."/>
            <person name="Yang Y."/>
            <person name="Zhu X."/>
            <person name="Sun Y."/>
        </authorList>
    </citation>
    <scope>NUCLEOTIDE SEQUENCE</scope>
    <source>
        <strain evidence="3">BYM</strain>
        <tissue evidence="3">Leaf</tissue>
    </source>
</reference>
<dbReference type="Proteomes" id="UP000796880">
    <property type="component" value="Unassembled WGS sequence"/>
</dbReference>
<organism evidence="3 4">
    <name type="scientific">Rhamnella rubrinervis</name>
    <dbReference type="NCBI Taxonomy" id="2594499"/>
    <lineage>
        <taxon>Eukaryota</taxon>
        <taxon>Viridiplantae</taxon>
        <taxon>Streptophyta</taxon>
        <taxon>Embryophyta</taxon>
        <taxon>Tracheophyta</taxon>
        <taxon>Spermatophyta</taxon>
        <taxon>Magnoliopsida</taxon>
        <taxon>eudicotyledons</taxon>
        <taxon>Gunneridae</taxon>
        <taxon>Pentapetalae</taxon>
        <taxon>rosids</taxon>
        <taxon>fabids</taxon>
        <taxon>Rosales</taxon>
        <taxon>Rhamnaceae</taxon>
        <taxon>rhamnoid group</taxon>
        <taxon>Rhamneae</taxon>
        <taxon>Rhamnella</taxon>
    </lineage>
</organism>
<evidence type="ECO:0000313" key="3">
    <source>
        <dbReference type="EMBL" id="KAF3452173.1"/>
    </source>
</evidence>
<dbReference type="EMBL" id="VOIH02000003">
    <property type="protein sequence ID" value="KAF3452173.1"/>
    <property type="molecule type" value="Genomic_DNA"/>
</dbReference>
<name>A0A8K0HI99_9ROSA</name>
<keyword evidence="2" id="KW-0472">Membrane</keyword>
<evidence type="ECO:0000256" key="1">
    <source>
        <dbReference type="SAM" id="MobiDB-lite"/>
    </source>
</evidence>
<evidence type="ECO:0000313" key="4">
    <source>
        <dbReference type="Proteomes" id="UP000796880"/>
    </source>
</evidence>
<protein>
    <submittedName>
        <fullName evidence="3">Uncharacterized protein</fullName>
    </submittedName>
</protein>
<feature type="transmembrane region" description="Helical" evidence="2">
    <location>
        <begin position="151"/>
        <end position="172"/>
    </location>
</feature>